<protein>
    <recommendedName>
        <fullName evidence="4">50S ribosomal protein L23</fullName>
    </recommendedName>
</protein>
<evidence type="ECO:0000313" key="6">
    <source>
        <dbReference type="Proteomes" id="UP000177107"/>
    </source>
</evidence>
<comment type="similarity">
    <text evidence="1">Belongs to the universal ribosomal protein uL23 family.</text>
</comment>
<dbReference type="InterPro" id="IPR012678">
    <property type="entry name" value="Ribosomal_uL23/eL15/eS24_sf"/>
</dbReference>
<reference evidence="5 6" key="1">
    <citation type="journal article" date="2016" name="Nat. Commun.">
        <title>Thousands of microbial genomes shed light on interconnected biogeochemical processes in an aquifer system.</title>
        <authorList>
            <person name="Anantharaman K."/>
            <person name="Brown C.T."/>
            <person name="Hug L.A."/>
            <person name="Sharon I."/>
            <person name="Castelle C.J."/>
            <person name="Probst A.J."/>
            <person name="Thomas B.C."/>
            <person name="Singh A."/>
            <person name="Wilkins M.J."/>
            <person name="Karaoz U."/>
            <person name="Brodie E.L."/>
            <person name="Williams K.H."/>
            <person name="Hubbard S.S."/>
            <person name="Banfield J.F."/>
        </authorList>
    </citation>
    <scope>NUCLEOTIDE SEQUENCE [LARGE SCALE GENOMIC DNA]</scope>
</reference>
<evidence type="ECO:0000256" key="2">
    <source>
        <dbReference type="ARBA" id="ARBA00022980"/>
    </source>
</evidence>
<dbReference type="InterPro" id="IPR013025">
    <property type="entry name" value="Ribosomal_uL23-like"/>
</dbReference>
<evidence type="ECO:0000256" key="3">
    <source>
        <dbReference type="ARBA" id="ARBA00023274"/>
    </source>
</evidence>
<name>A0A1F6E3B2_9BACT</name>
<proteinExistence type="inferred from homology"/>
<dbReference type="GO" id="GO:0005840">
    <property type="term" value="C:ribosome"/>
    <property type="evidence" value="ECO:0007669"/>
    <property type="project" value="UniProtKB-KW"/>
</dbReference>
<dbReference type="Proteomes" id="UP000177107">
    <property type="component" value="Unassembled WGS sequence"/>
</dbReference>
<dbReference type="STRING" id="1798499.A3C95_01105"/>
<keyword evidence="3" id="KW-0687">Ribonucleoprotein</keyword>
<dbReference type="GO" id="GO:0003735">
    <property type="term" value="F:structural constituent of ribosome"/>
    <property type="evidence" value="ECO:0007669"/>
    <property type="project" value="InterPro"/>
</dbReference>
<dbReference type="GO" id="GO:0006412">
    <property type="term" value="P:translation"/>
    <property type="evidence" value="ECO:0007669"/>
    <property type="project" value="InterPro"/>
</dbReference>
<dbReference type="SUPFAM" id="SSF54189">
    <property type="entry name" value="Ribosomal proteins S24e, L23 and L15e"/>
    <property type="match status" value="1"/>
</dbReference>
<dbReference type="Gene3D" id="3.30.70.330">
    <property type="match status" value="1"/>
</dbReference>
<sequence>MKNAHTILKAPWFSEKALIQTEHGVYTFAVPKGVNKYEIAKAIKEIYKVTPTKVRVVNLPGARVSLRTRRGVATRAARRKALVYLKKGDTIQFA</sequence>
<comment type="caution">
    <text evidence="5">The sequence shown here is derived from an EMBL/GenBank/DDBJ whole genome shotgun (WGS) entry which is preliminary data.</text>
</comment>
<evidence type="ECO:0000313" key="5">
    <source>
        <dbReference type="EMBL" id="OGG67702.1"/>
    </source>
</evidence>
<evidence type="ECO:0000256" key="4">
    <source>
        <dbReference type="ARBA" id="ARBA00035481"/>
    </source>
</evidence>
<keyword evidence="2 5" id="KW-0689">Ribosomal protein</keyword>
<evidence type="ECO:0000256" key="1">
    <source>
        <dbReference type="ARBA" id="ARBA00006700"/>
    </source>
</evidence>
<dbReference type="GO" id="GO:1990904">
    <property type="term" value="C:ribonucleoprotein complex"/>
    <property type="evidence" value="ECO:0007669"/>
    <property type="project" value="UniProtKB-KW"/>
</dbReference>
<dbReference type="Pfam" id="PF00276">
    <property type="entry name" value="Ribosomal_L23"/>
    <property type="match status" value="1"/>
</dbReference>
<gene>
    <name evidence="5" type="ORF">A3C95_01105</name>
</gene>
<dbReference type="EMBL" id="MFLM01000029">
    <property type="protein sequence ID" value="OGG67702.1"/>
    <property type="molecule type" value="Genomic_DNA"/>
</dbReference>
<accession>A0A1F6E3B2</accession>
<dbReference type="AlphaFoldDB" id="A0A1F6E3B2"/>
<organism evidence="5 6">
    <name type="scientific">Candidatus Kaiserbacteria bacterium RIFCSPHIGHO2_02_FULL_56_30</name>
    <dbReference type="NCBI Taxonomy" id="1798499"/>
    <lineage>
        <taxon>Bacteria</taxon>
        <taxon>Candidatus Kaiseribacteriota</taxon>
    </lineage>
</organism>
<dbReference type="InterPro" id="IPR012677">
    <property type="entry name" value="Nucleotide-bd_a/b_plait_sf"/>
</dbReference>